<name>V9H1B9_DROME</name>
<dbReference type="EMBL" id="X04228">
    <property type="protein sequence ID" value="CAA27808.1"/>
    <property type="molecule type" value="mRNA"/>
</dbReference>
<dbReference type="AlphaFoldDB" id="V9H1B9"/>
<accession>V9H1B9</accession>
<evidence type="ECO:0000313" key="1">
    <source>
        <dbReference type="EMBL" id="CAA27805.1"/>
    </source>
</evidence>
<protein>
    <submittedName>
        <fullName evidence="2">Drosophila Cc gene from dopa decarboxylase gene cluster; mapping 2.0 kb from the 5'end of Ddc protein</fullName>
    </submittedName>
    <submittedName>
        <fullName evidence="1">URF 1</fullName>
    </submittedName>
</protein>
<evidence type="ECO:0000313" key="2">
    <source>
        <dbReference type="EMBL" id="CAA27808.1"/>
    </source>
</evidence>
<proteinExistence type="evidence at transcript level"/>
<dbReference type="EMBL" id="X04227">
    <property type="protein sequence ID" value="CAA27805.1"/>
    <property type="molecule type" value="Genomic_DNA"/>
</dbReference>
<sequence length="27" mass="3238">MAAQFFNRIGQMGSEWRFGWRCQFGII</sequence>
<organism evidence="1">
    <name type="scientific">Drosophila melanogaster</name>
    <name type="common">Fruit fly</name>
    <dbReference type="NCBI Taxonomy" id="7227"/>
    <lineage>
        <taxon>Eukaryota</taxon>
        <taxon>Metazoa</taxon>
        <taxon>Ecdysozoa</taxon>
        <taxon>Arthropoda</taxon>
        <taxon>Hexapoda</taxon>
        <taxon>Insecta</taxon>
        <taxon>Pterygota</taxon>
        <taxon>Neoptera</taxon>
        <taxon>Endopterygota</taxon>
        <taxon>Diptera</taxon>
        <taxon>Brachycera</taxon>
        <taxon>Muscomorpha</taxon>
        <taxon>Ephydroidea</taxon>
        <taxon>Drosophilidae</taxon>
        <taxon>Drosophila</taxon>
        <taxon>Sophophora</taxon>
    </lineage>
</organism>
<reference evidence="1" key="1">
    <citation type="journal article" date="1986" name="Nucleic Acids Res.">
        <title>Sequence and expression of the Cc gene, a member of the dopa decarboxylase gene cluster of Drosophila: possible translational regulation.</title>
        <authorList>
            <person name="Eveleth Jr D.D."/>
            <person name="Marsh J.L."/>
        </authorList>
    </citation>
    <scope>NUCLEOTIDE SEQUENCE</scope>
</reference>